<evidence type="ECO:0000313" key="8">
    <source>
        <dbReference type="Proteomes" id="UP000041254"/>
    </source>
</evidence>
<feature type="signal peptide" evidence="5">
    <location>
        <begin position="1"/>
        <end position="26"/>
    </location>
</feature>
<dbReference type="Proteomes" id="UP000041254">
    <property type="component" value="Unassembled WGS sequence"/>
</dbReference>
<dbReference type="GO" id="GO:0050660">
    <property type="term" value="F:flavin adenine dinucleotide binding"/>
    <property type="evidence" value="ECO:0007669"/>
    <property type="project" value="InterPro"/>
</dbReference>
<dbReference type="Pfam" id="PF00890">
    <property type="entry name" value="FAD_binding_2"/>
    <property type="match status" value="1"/>
</dbReference>
<dbReference type="InterPro" id="IPR007867">
    <property type="entry name" value="GMC_OxRtase_C"/>
</dbReference>
<dbReference type="Gene3D" id="3.50.50.60">
    <property type="entry name" value="FAD/NAD(P)-binding domain"/>
    <property type="match status" value="3"/>
</dbReference>
<keyword evidence="8" id="KW-1185">Reference proteome</keyword>
<evidence type="ECO:0000259" key="6">
    <source>
        <dbReference type="PROSITE" id="PS00624"/>
    </source>
</evidence>
<dbReference type="Gene3D" id="3.30.410.40">
    <property type="match status" value="1"/>
</dbReference>
<dbReference type="GO" id="GO:0016614">
    <property type="term" value="F:oxidoreductase activity, acting on CH-OH group of donors"/>
    <property type="evidence" value="ECO:0007669"/>
    <property type="project" value="InterPro"/>
</dbReference>
<protein>
    <recommendedName>
        <fullName evidence="6">Glucose-methanol-choline oxidoreductase N-terminal domain-containing protein</fullName>
    </recommendedName>
</protein>
<dbReference type="PROSITE" id="PS00624">
    <property type="entry name" value="GMC_OXRED_2"/>
    <property type="match status" value="1"/>
</dbReference>
<dbReference type="EMBL" id="CDMY01000189">
    <property type="protein sequence ID" value="CEL93781.1"/>
    <property type="molecule type" value="Genomic_DNA"/>
</dbReference>
<keyword evidence="1" id="KW-0285">Flavoprotein</keyword>
<dbReference type="InterPro" id="IPR036188">
    <property type="entry name" value="FAD/NAD-bd_sf"/>
</dbReference>
<dbReference type="InterPro" id="IPR051871">
    <property type="entry name" value="GMC_Oxidoreductase-Related"/>
</dbReference>
<keyword evidence="3" id="KW-0560">Oxidoreductase</keyword>
<gene>
    <name evidence="7" type="ORF">Vbra_7118</name>
</gene>
<dbReference type="SUPFAM" id="SSF51905">
    <property type="entry name" value="FAD/NAD(P)-binding domain"/>
    <property type="match status" value="1"/>
</dbReference>
<evidence type="ECO:0000256" key="4">
    <source>
        <dbReference type="SAM" id="MobiDB-lite"/>
    </source>
</evidence>
<keyword evidence="2 5" id="KW-0732">Signal</keyword>
<feature type="domain" description="Glucose-methanol-choline oxidoreductase N-terminal" evidence="6">
    <location>
        <begin position="320"/>
        <end position="334"/>
    </location>
</feature>
<dbReference type="OrthoDB" id="269227at2759"/>
<dbReference type="VEuPathDB" id="CryptoDB:Vbra_7118"/>
<evidence type="ECO:0000256" key="2">
    <source>
        <dbReference type="ARBA" id="ARBA00022729"/>
    </source>
</evidence>
<dbReference type="PANTHER" id="PTHR45968:SF3">
    <property type="entry name" value="OS04G0573100 PROTEIN"/>
    <property type="match status" value="1"/>
</dbReference>
<dbReference type="AlphaFoldDB" id="A0A0G4ECS9"/>
<feature type="chain" id="PRO_5005187572" description="Glucose-methanol-choline oxidoreductase N-terminal domain-containing protein" evidence="5">
    <location>
        <begin position="27"/>
        <end position="806"/>
    </location>
</feature>
<dbReference type="InterPro" id="IPR000172">
    <property type="entry name" value="GMC_OxRdtase_N"/>
</dbReference>
<dbReference type="InParanoid" id="A0A0G4ECS9"/>
<name>A0A0G4ECS9_VITBC</name>
<evidence type="ECO:0000256" key="1">
    <source>
        <dbReference type="ARBA" id="ARBA00022630"/>
    </source>
</evidence>
<proteinExistence type="predicted"/>
<evidence type="ECO:0000256" key="5">
    <source>
        <dbReference type="SAM" id="SignalP"/>
    </source>
</evidence>
<reference evidence="7 8" key="1">
    <citation type="submission" date="2014-11" db="EMBL/GenBank/DDBJ databases">
        <authorList>
            <person name="Zhu J."/>
            <person name="Qi W."/>
            <person name="Song R."/>
        </authorList>
    </citation>
    <scope>NUCLEOTIDE SEQUENCE [LARGE SCALE GENOMIC DNA]</scope>
</reference>
<evidence type="ECO:0000313" key="7">
    <source>
        <dbReference type="EMBL" id="CEL93781.1"/>
    </source>
</evidence>
<dbReference type="Pfam" id="PF05199">
    <property type="entry name" value="GMC_oxred_C"/>
    <property type="match status" value="1"/>
</dbReference>
<sequence>MMTGAGGSIFLLVVLIFATVLPLARCQHAPEADEDVDYVVVGGGAAGIPLAYTLAEMGKTVLLIERGGVRTENKRETYPIKAYGIELLNKDIAQEVLTLDKFLTHVPSLLCGGTCINGGVYIEETAEYFNFLEEKFGSKFDKQLVNASYEWVRQQIAQPMGLPKEYSEALIGGLTDLDFKPYVGPSVSATIGSWNGFSIFENDGKHLSPDRFRFASDILALGGLAEPPGPPSTLKILTRHEVLKVEFDTSGEKPKATCVVYRASPGEFDRIDSRANAGLKTRPGVGEKLDVGKDDGDDGGKELKRACIKEEGGEIFLSAGALMSPVILMNSGVGPKDVVEKVMKKKGGKLVKDIPQLGQNLHERWSVQFGVFFKKPAPENPAGEFPVTITSVNGMKQLRLSEDCPEDFGFNTTPECLYVSVEEGSGATFAGLVVSTRAAFPVVIRTLPEVDFLADLLTECVVEKRDTLLCVIFRPTFECTDRTAGWIAFPPVPKSRGFVTVSEDGEPIVKAGYLTDEGGEDLNTAVLGLETLLRVLGSGRFDELLDRRGPQSCVIYILNKLVDVLILTTRALPFPFPGDKSLGGDLLADLDELSFLGREQESDEDKAARPKGTGDRTLLQDALVWAELQKRKEAALEKSRKAWREGKGQGEGEGDAEPQWRGDKGPVADWLREQVALASEVPAEPESGLEDLKCELVDSEECERRRQLKHAQQFAILPTLPTDLYDREEMEGVIKTHGNGMWHWSGSSTMGAVVDEKFRVHGIDNLNIVDAGVFGQASRMNVQAHSLMAGRMAGSQRAMEQQEDNR</sequence>
<feature type="compositionally biased region" description="Basic and acidic residues" evidence="4">
    <location>
        <begin position="639"/>
        <end position="650"/>
    </location>
</feature>
<dbReference type="PhylomeDB" id="A0A0G4ECS9"/>
<dbReference type="STRING" id="1169540.A0A0G4ECS9"/>
<organism evidence="7 8">
    <name type="scientific">Vitrella brassicaformis (strain CCMP3155)</name>
    <dbReference type="NCBI Taxonomy" id="1169540"/>
    <lineage>
        <taxon>Eukaryota</taxon>
        <taxon>Sar</taxon>
        <taxon>Alveolata</taxon>
        <taxon>Colpodellida</taxon>
        <taxon>Vitrellaceae</taxon>
        <taxon>Vitrella</taxon>
    </lineage>
</organism>
<dbReference type="InterPro" id="IPR003953">
    <property type="entry name" value="FAD-dep_OxRdtase_2_FAD-bd"/>
</dbReference>
<feature type="region of interest" description="Disordered" evidence="4">
    <location>
        <begin position="639"/>
        <end position="664"/>
    </location>
</feature>
<dbReference type="PANTHER" id="PTHR45968">
    <property type="entry name" value="OSJNBA0019K04.7 PROTEIN"/>
    <property type="match status" value="1"/>
</dbReference>
<evidence type="ECO:0000256" key="3">
    <source>
        <dbReference type="ARBA" id="ARBA00023002"/>
    </source>
</evidence>
<accession>A0A0G4ECS9</accession>